<dbReference type="Gene3D" id="1.10.340.30">
    <property type="entry name" value="Hypothetical protein, domain 2"/>
    <property type="match status" value="1"/>
</dbReference>
<dbReference type="GO" id="GO:0003677">
    <property type="term" value="F:DNA binding"/>
    <property type="evidence" value="ECO:0007669"/>
    <property type="project" value="InterPro"/>
</dbReference>
<dbReference type="PANTHER" id="PTHR15074">
    <property type="entry name" value="METHYL-CPG-BINDING PROTEIN"/>
    <property type="match status" value="1"/>
</dbReference>
<dbReference type="OrthoDB" id="10265068at2759"/>
<reference evidence="3 4" key="1">
    <citation type="submission" date="2014-06" db="EMBL/GenBank/DDBJ databases">
        <title>Evolutionary Origins and Diversification of the Mycorrhizal Mutualists.</title>
        <authorList>
            <consortium name="DOE Joint Genome Institute"/>
            <consortium name="Mycorrhizal Genomics Consortium"/>
            <person name="Kohler A."/>
            <person name="Kuo A."/>
            <person name="Nagy L.G."/>
            <person name="Floudas D."/>
            <person name="Copeland A."/>
            <person name="Barry K.W."/>
            <person name="Cichocki N."/>
            <person name="Veneault-Fourrey C."/>
            <person name="LaButti K."/>
            <person name="Lindquist E.A."/>
            <person name="Lipzen A."/>
            <person name="Lundell T."/>
            <person name="Morin E."/>
            <person name="Murat C."/>
            <person name="Riley R."/>
            <person name="Ohm R."/>
            <person name="Sun H."/>
            <person name="Tunlid A."/>
            <person name="Henrissat B."/>
            <person name="Grigoriev I.V."/>
            <person name="Hibbett D.S."/>
            <person name="Martin F."/>
        </authorList>
    </citation>
    <scope>NUCLEOTIDE SEQUENCE [LARGE SCALE GENOMIC DNA]</scope>
    <source>
        <strain evidence="3 4">SS14</strain>
    </source>
</reference>
<evidence type="ECO:0000313" key="3">
    <source>
        <dbReference type="EMBL" id="KIJ45587.1"/>
    </source>
</evidence>
<evidence type="ECO:0000313" key="4">
    <source>
        <dbReference type="Proteomes" id="UP000054279"/>
    </source>
</evidence>
<gene>
    <name evidence="3" type="ORF">M422DRAFT_166136</name>
</gene>
<name>A0A0C9VSU5_SPHS4</name>
<protein>
    <recommendedName>
        <fullName evidence="5">DNA glycosylase</fullName>
    </recommendedName>
</protein>
<comment type="subcellular location">
    <subcellularLocation>
        <location evidence="1">Nucleus</location>
    </subcellularLocation>
</comment>
<dbReference type="GO" id="GO:0005634">
    <property type="term" value="C:nucleus"/>
    <property type="evidence" value="ECO:0007669"/>
    <property type="project" value="UniProtKB-SubCell"/>
</dbReference>
<dbReference type="SUPFAM" id="SSF48150">
    <property type="entry name" value="DNA-glycosylase"/>
    <property type="match status" value="1"/>
</dbReference>
<evidence type="ECO:0000256" key="1">
    <source>
        <dbReference type="ARBA" id="ARBA00004123"/>
    </source>
</evidence>
<keyword evidence="4" id="KW-1185">Reference proteome</keyword>
<organism evidence="3 4">
    <name type="scientific">Sphaerobolus stellatus (strain SS14)</name>
    <dbReference type="NCBI Taxonomy" id="990650"/>
    <lineage>
        <taxon>Eukaryota</taxon>
        <taxon>Fungi</taxon>
        <taxon>Dikarya</taxon>
        <taxon>Basidiomycota</taxon>
        <taxon>Agaricomycotina</taxon>
        <taxon>Agaricomycetes</taxon>
        <taxon>Phallomycetidae</taxon>
        <taxon>Geastrales</taxon>
        <taxon>Sphaerobolaceae</taxon>
        <taxon>Sphaerobolus</taxon>
    </lineage>
</organism>
<dbReference type="HOGENOM" id="CLU_053907_1_1_1"/>
<dbReference type="GO" id="GO:0006281">
    <property type="term" value="P:DNA repair"/>
    <property type="evidence" value="ECO:0007669"/>
    <property type="project" value="InterPro"/>
</dbReference>
<dbReference type="EMBL" id="KN837111">
    <property type="protein sequence ID" value="KIJ45587.1"/>
    <property type="molecule type" value="Genomic_DNA"/>
</dbReference>
<feature type="non-terminal residue" evidence="3">
    <location>
        <position position="1"/>
    </location>
</feature>
<sequence>FAEEVQDDWWKLLIATCLLNKTSGNVAIPVFRTLISRWPNPSLMLLASPGQMENLLKPLGLRKRAHVITKLSAYFLLSPPSPSQLHPTKIPKHPGYPETPISHLPGVGKYALDSFRIFCCEGDEWKNVLPEDKRLAEYLEWRWAAWEGKRWHPRYGVLGGLPEDYFDKEPKTSSISQQNCS</sequence>
<proteinExistence type="predicted"/>
<dbReference type="Proteomes" id="UP000054279">
    <property type="component" value="Unassembled WGS sequence"/>
</dbReference>
<evidence type="ECO:0000256" key="2">
    <source>
        <dbReference type="ARBA" id="ARBA00023242"/>
    </source>
</evidence>
<evidence type="ECO:0008006" key="5">
    <source>
        <dbReference type="Google" id="ProtNLM"/>
    </source>
</evidence>
<keyword evidence="2" id="KW-0539">Nucleus</keyword>
<accession>A0A0C9VSU5</accession>
<dbReference type="PANTHER" id="PTHR15074:SF0">
    <property type="entry name" value="METHYL-CPG-BINDING DOMAIN PROTEIN 4-LIKE PROTEIN"/>
    <property type="match status" value="1"/>
</dbReference>
<dbReference type="InterPro" id="IPR011257">
    <property type="entry name" value="DNA_glycosylase"/>
</dbReference>
<dbReference type="InterPro" id="IPR045138">
    <property type="entry name" value="MeCP2/MBD4"/>
</dbReference>
<dbReference type="AlphaFoldDB" id="A0A0C9VSU5"/>
<dbReference type="GO" id="GO:0003824">
    <property type="term" value="F:catalytic activity"/>
    <property type="evidence" value="ECO:0007669"/>
    <property type="project" value="InterPro"/>
</dbReference>